<protein>
    <submittedName>
        <fullName evidence="1">Uncharacterized protein</fullName>
    </submittedName>
</protein>
<accession>A0ACB5R6Q2</accession>
<comment type="caution">
    <text evidence="1">The sequence shown here is derived from an EMBL/GenBank/DDBJ whole genome shotgun (WGS) entry which is preliminary data.</text>
</comment>
<reference evidence="1" key="1">
    <citation type="submission" date="2021-09" db="EMBL/GenBank/DDBJ databases">
        <title>Isolation and characterization of 3-chlorobenzoate degrading bacteria from soils in Shizuoka.</title>
        <authorList>
            <person name="Ifat A."/>
            <person name="Ogawa N."/>
            <person name="Kimbara K."/>
            <person name="Moriuchi R."/>
            <person name="Dohra H."/>
            <person name="Shintani M."/>
        </authorList>
    </citation>
    <scope>NUCLEOTIDE SEQUENCE</scope>
    <source>
        <strain evidence="1">19CS2-2</strain>
    </source>
</reference>
<name>A0ACB5R6Q2_9BURK</name>
<dbReference type="Proteomes" id="UP001055013">
    <property type="component" value="Unassembled WGS sequence"/>
</dbReference>
<sequence length="153" mass="17035">MRTRKVLEDANLKLRSVLSDLFGCSGRAMLEAIVAGEDNPERLTARKKAPELREALRSRITAHHRTLLKLYLEVIDALQRTLAELNATLRKALASFRHCVRKRSTVAGVSDVTTHIILAEVGADVTRFPEGVHLLSWAAVDLHGILTHARVRT</sequence>
<dbReference type="EMBL" id="BPUR01000051">
    <property type="protein sequence ID" value="GJH22759.1"/>
    <property type="molecule type" value="Genomic_DNA"/>
</dbReference>
<organism evidence="1 2">
    <name type="scientific">Caballeronia novacaledonica</name>
    <dbReference type="NCBI Taxonomy" id="1544861"/>
    <lineage>
        <taxon>Bacteria</taxon>
        <taxon>Pseudomonadati</taxon>
        <taxon>Pseudomonadota</taxon>
        <taxon>Betaproteobacteria</taxon>
        <taxon>Burkholderiales</taxon>
        <taxon>Burkholderiaceae</taxon>
        <taxon>Caballeronia</taxon>
    </lineage>
</organism>
<keyword evidence="2" id="KW-1185">Reference proteome</keyword>
<evidence type="ECO:0000313" key="1">
    <source>
        <dbReference type="EMBL" id="GJH22759.1"/>
    </source>
</evidence>
<proteinExistence type="predicted"/>
<gene>
    <name evidence="1" type="ORF">CBA19CS22_39475</name>
</gene>
<evidence type="ECO:0000313" key="2">
    <source>
        <dbReference type="Proteomes" id="UP001055013"/>
    </source>
</evidence>